<evidence type="ECO:0000259" key="2">
    <source>
        <dbReference type="PROSITE" id="PS50158"/>
    </source>
</evidence>
<feature type="domain" description="CCHC-type" evidence="2">
    <location>
        <begin position="292"/>
        <end position="306"/>
    </location>
</feature>
<accession>A0AAN7VCR6</accession>
<dbReference type="PANTHER" id="PTHR46978">
    <property type="entry name" value="ZINC KNUCKLE (CCHC-TYPE) FAMILY PROTEIN"/>
    <property type="match status" value="1"/>
</dbReference>
<dbReference type="Gene3D" id="4.10.60.10">
    <property type="entry name" value="Zinc finger, CCHC-type"/>
    <property type="match status" value="1"/>
</dbReference>
<sequence>MQGNTRWSKKITERYPEIAEGIRIPYEGGECTTIEQTSSYWTARGKESRTKQLNVIYIREETENKDKTTYSMLEKIKKETIKEYEDKEVIIIPLEGVETTKIRKMAEIILSDAKTVRIKTTGKSRNGKPNEGNNEEVFLVEGGKSTYSETLKRLKEKITEKGELEVIRNVKRTAKGDMIIRMKEGSTVVKEKVKEILEEGQKMRVAGQTSIVFITDLDETATKEEVEESVIETGAIQSKDLLTVKTLRVNRYGRQTATVSMWKDDARRIAEKQVVRIGMNLCRTRERREVERCYRCWEYGHIAKTCQGIDRSKDCTRCAKKGHGWRECEGEQYCPICDEEGHRVGSGGCKAFRDALKRAIEAENVG</sequence>
<dbReference type="GO" id="GO:0003676">
    <property type="term" value="F:nucleic acid binding"/>
    <property type="evidence" value="ECO:0007669"/>
    <property type="project" value="InterPro"/>
</dbReference>
<evidence type="ECO:0000313" key="4">
    <source>
        <dbReference type="Proteomes" id="UP001329430"/>
    </source>
</evidence>
<keyword evidence="1" id="KW-0863">Zinc-finger</keyword>
<dbReference type="AlphaFoldDB" id="A0AAN7VCR6"/>
<dbReference type="InterPro" id="IPR036875">
    <property type="entry name" value="Znf_CCHC_sf"/>
</dbReference>
<comment type="caution">
    <text evidence="3">The sequence shown here is derived from an EMBL/GenBank/DDBJ whole genome shotgun (WGS) entry which is preliminary data.</text>
</comment>
<dbReference type="GO" id="GO:0008270">
    <property type="term" value="F:zinc ion binding"/>
    <property type="evidence" value="ECO:0007669"/>
    <property type="project" value="UniProtKB-KW"/>
</dbReference>
<dbReference type="SUPFAM" id="SSF57756">
    <property type="entry name" value="Retrovirus zinc finger-like domains"/>
    <property type="match status" value="1"/>
</dbReference>
<dbReference type="InterPro" id="IPR001878">
    <property type="entry name" value="Znf_CCHC"/>
</dbReference>
<organism evidence="3 4">
    <name type="scientific">Pyrocoelia pectoralis</name>
    <dbReference type="NCBI Taxonomy" id="417401"/>
    <lineage>
        <taxon>Eukaryota</taxon>
        <taxon>Metazoa</taxon>
        <taxon>Ecdysozoa</taxon>
        <taxon>Arthropoda</taxon>
        <taxon>Hexapoda</taxon>
        <taxon>Insecta</taxon>
        <taxon>Pterygota</taxon>
        <taxon>Neoptera</taxon>
        <taxon>Endopterygota</taxon>
        <taxon>Coleoptera</taxon>
        <taxon>Polyphaga</taxon>
        <taxon>Elateriformia</taxon>
        <taxon>Elateroidea</taxon>
        <taxon>Lampyridae</taxon>
        <taxon>Lampyrinae</taxon>
        <taxon>Pyrocoelia</taxon>
    </lineage>
</organism>
<dbReference type="EMBL" id="JAVRBK010000006">
    <property type="protein sequence ID" value="KAK5642948.1"/>
    <property type="molecule type" value="Genomic_DNA"/>
</dbReference>
<keyword evidence="1" id="KW-0479">Metal-binding</keyword>
<gene>
    <name evidence="3" type="ORF">RI129_009115</name>
</gene>
<keyword evidence="1" id="KW-0862">Zinc</keyword>
<dbReference type="PANTHER" id="PTHR46978:SF1">
    <property type="entry name" value="ZINC KNUCKLE (CCHC-TYPE) FAMILY PROTEIN"/>
    <property type="match status" value="1"/>
</dbReference>
<dbReference type="PROSITE" id="PS50158">
    <property type="entry name" value="ZF_CCHC"/>
    <property type="match status" value="1"/>
</dbReference>
<reference evidence="3 4" key="1">
    <citation type="journal article" date="2024" name="Insects">
        <title>An Improved Chromosome-Level Genome Assembly of the Firefly Pyrocoelia pectoralis.</title>
        <authorList>
            <person name="Fu X."/>
            <person name="Meyer-Rochow V.B."/>
            <person name="Ballantyne L."/>
            <person name="Zhu X."/>
        </authorList>
    </citation>
    <scope>NUCLEOTIDE SEQUENCE [LARGE SCALE GENOMIC DNA]</scope>
    <source>
        <strain evidence="3">XCY_ONT2</strain>
    </source>
</reference>
<protein>
    <recommendedName>
        <fullName evidence="2">CCHC-type domain-containing protein</fullName>
    </recommendedName>
</protein>
<dbReference type="Proteomes" id="UP001329430">
    <property type="component" value="Chromosome 6"/>
</dbReference>
<keyword evidence="4" id="KW-1185">Reference proteome</keyword>
<name>A0AAN7VCR6_9COLE</name>
<proteinExistence type="predicted"/>
<evidence type="ECO:0000256" key="1">
    <source>
        <dbReference type="PROSITE-ProRule" id="PRU00047"/>
    </source>
</evidence>
<evidence type="ECO:0000313" key="3">
    <source>
        <dbReference type="EMBL" id="KAK5642948.1"/>
    </source>
</evidence>